<evidence type="ECO:0000256" key="3">
    <source>
        <dbReference type="SAM" id="MobiDB-lite"/>
    </source>
</evidence>
<gene>
    <name evidence="6" type="ORF">H9L12_11435</name>
</gene>
<feature type="region of interest" description="Disordered" evidence="3">
    <location>
        <begin position="181"/>
        <end position="210"/>
    </location>
</feature>
<evidence type="ECO:0000313" key="7">
    <source>
        <dbReference type="Proteomes" id="UP000515955"/>
    </source>
</evidence>
<feature type="chain" id="PRO_5028835569" evidence="4">
    <location>
        <begin position="20"/>
        <end position="293"/>
    </location>
</feature>
<keyword evidence="2" id="KW-0378">Hydrolase</keyword>
<dbReference type="InterPro" id="IPR029058">
    <property type="entry name" value="AB_hydrolase_fold"/>
</dbReference>
<keyword evidence="1 4" id="KW-0732">Signal</keyword>
<dbReference type="PANTHER" id="PTHR43037">
    <property type="entry name" value="UNNAMED PRODUCT-RELATED"/>
    <property type="match status" value="1"/>
</dbReference>
<feature type="domain" description="Peptidase S9 prolyl oligopeptidase catalytic" evidence="5">
    <location>
        <begin position="78"/>
        <end position="174"/>
    </location>
</feature>
<evidence type="ECO:0000256" key="2">
    <source>
        <dbReference type="ARBA" id="ARBA00022801"/>
    </source>
</evidence>
<dbReference type="InterPro" id="IPR001375">
    <property type="entry name" value="Peptidase_S9_cat"/>
</dbReference>
<dbReference type="PANTHER" id="PTHR43037:SF5">
    <property type="entry name" value="FERULOYL ESTERASE"/>
    <property type="match status" value="1"/>
</dbReference>
<dbReference type="KEGG" id="srhi:H9L12_11435"/>
<protein>
    <submittedName>
        <fullName evidence="6">Prolyl oligopeptidase family serine peptidase</fullName>
    </submittedName>
</protein>
<dbReference type="Gene3D" id="3.40.50.1820">
    <property type="entry name" value="alpha/beta hydrolase"/>
    <property type="match status" value="1"/>
</dbReference>
<sequence>MRLILFLILSVLGASPAFAGCDLGRPGATTSILIPGTGRSVLLHRPASPEAPLPLVVLLHGSGGRGANILTDSGMASTADSRGFNIAAPDGGIPTGEGFAWNIPGVPTVTGKIPAAADPDDVAFIGRMIDVLAERGCIDRSRVYATGLSGGGRMTSWLGCVAADRFAAIAPDVGLRAGRPLVSDRSRPDPDTCQPSHPLPVMSFDGDADSTNPPGGGGAAYWRYSLDAALSRWAALNSCSSEPVRTEDAHWTSTRFAGCRNGVDVVSYVAKGRGHEWLAVNDWMWAFFQRFSR</sequence>
<proteinExistence type="predicted"/>
<evidence type="ECO:0000256" key="4">
    <source>
        <dbReference type="SAM" id="SignalP"/>
    </source>
</evidence>
<dbReference type="AlphaFoldDB" id="A0A7G9SAG2"/>
<name>A0A7G9SAG2_9SPHN</name>
<dbReference type="PROSITE" id="PS51257">
    <property type="entry name" value="PROKAR_LIPOPROTEIN"/>
    <property type="match status" value="1"/>
</dbReference>
<dbReference type="EMBL" id="CP060717">
    <property type="protein sequence ID" value="QNN64837.1"/>
    <property type="molecule type" value="Genomic_DNA"/>
</dbReference>
<reference evidence="6 7" key="1">
    <citation type="submission" date="2020-08" db="EMBL/GenBank/DDBJ databases">
        <title>Genome sequence of Sphingomonas rhizophila KACC 19189T.</title>
        <authorList>
            <person name="Hyun D.-W."/>
            <person name="Bae J.-W."/>
        </authorList>
    </citation>
    <scope>NUCLEOTIDE SEQUENCE [LARGE SCALE GENOMIC DNA]</scope>
    <source>
        <strain evidence="6 7">KACC 19189</strain>
    </source>
</reference>
<keyword evidence="7" id="KW-1185">Reference proteome</keyword>
<dbReference type="SUPFAM" id="SSF53474">
    <property type="entry name" value="alpha/beta-Hydrolases"/>
    <property type="match status" value="1"/>
</dbReference>
<dbReference type="Pfam" id="PF00326">
    <property type="entry name" value="Peptidase_S9"/>
    <property type="match status" value="1"/>
</dbReference>
<dbReference type="GO" id="GO:0008236">
    <property type="term" value="F:serine-type peptidase activity"/>
    <property type="evidence" value="ECO:0007669"/>
    <property type="project" value="InterPro"/>
</dbReference>
<feature type="signal peptide" evidence="4">
    <location>
        <begin position="1"/>
        <end position="19"/>
    </location>
</feature>
<organism evidence="6 7">
    <name type="scientific">Sphingomonas rhizophila</name>
    <dbReference type="NCBI Taxonomy" id="2071607"/>
    <lineage>
        <taxon>Bacteria</taxon>
        <taxon>Pseudomonadati</taxon>
        <taxon>Pseudomonadota</taxon>
        <taxon>Alphaproteobacteria</taxon>
        <taxon>Sphingomonadales</taxon>
        <taxon>Sphingomonadaceae</taxon>
        <taxon>Sphingomonas</taxon>
    </lineage>
</organism>
<accession>A0A7G9SAG2</accession>
<dbReference type="RefSeq" id="WP_187541836.1">
    <property type="nucleotide sequence ID" value="NZ_CP060717.1"/>
</dbReference>
<dbReference type="Proteomes" id="UP000515955">
    <property type="component" value="Chromosome"/>
</dbReference>
<evidence type="ECO:0000259" key="5">
    <source>
        <dbReference type="Pfam" id="PF00326"/>
    </source>
</evidence>
<dbReference type="GO" id="GO:0006508">
    <property type="term" value="P:proteolysis"/>
    <property type="evidence" value="ECO:0007669"/>
    <property type="project" value="InterPro"/>
</dbReference>
<evidence type="ECO:0000313" key="6">
    <source>
        <dbReference type="EMBL" id="QNN64837.1"/>
    </source>
</evidence>
<evidence type="ECO:0000256" key="1">
    <source>
        <dbReference type="ARBA" id="ARBA00022729"/>
    </source>
</evidence>
<dbReference type="InterPro" id="IPR050955">
    <property type="entry name" value="Plant_Biomass_Hydrol_Est"/>
</dbReference>